<feature type="compositionally biased region" description="Polar residues" evidence="5">
    <location>
        <begin position="543"/>
        <end position="556"/>
    </location>
</feature>
<evidence type="ECO:0000313" key="7">
    <source>
        <dbReference type="EMBL" id="KAF4126610.1"/>
    </source>
</evidence>
<gene>
    <name evidence="7" type="ORF">GMORB2_0346</name>
</gene>
<dbReference type="GO" id="GO:0005096">
    <property type="term" value="F:GTPase activator activity"/>
    <property type="evidence" value="ECO:0007669"/>
    <property type="project" value="InterPro"/>
</dbReference>
<comment type="subcellular location">
    <subcellularLocation>
        <location evidence="1">Vacuole membrane</location>
        <topology evidence="1">Peripheral membrane protein</topology>
    </subcellularLocation>
</comment>
<feature type="region of interest" description="Disordered" evidence="5">
    <location>
        <begin position="866"/>
        <end position="956"/>
    </location>
</feature>
<feature type="domain" description="DEP" evidence="6">
    <location>
        <begin position="1397"/>
        <end position="1482"/>
    </location>
</feature>
<feature type="region of interest" description="Disordered" evidence="5">
    <location>
        <begin position="532"/>
        <end position="563"/>
    </location>
</feature>
<feature type="compositionally biased region" description="Polar residues" evidence="5">
    <location>
        <begin position="809"/>
        <end position="826"/>
    </location>
</feature>
<comment type="similarity">
    <text evidence="2">Belongs to the IML1 family.</text>
</comment>
<dbReference type="Pfam" id="PF19418">
    <property type="entry name" value="DEPDC5_CTD"/>
    <property type="match status" value="1"/>
</dbReference>
<dbReference type="GO" id="GO:1904262">
    <property type="term" value="P:negative regulation of TORC1 signaling"/>
    <property type="evidence" value="ECO:0007669"/>
    <property type="project" value="TreeGrafter"/>
</dbReference>
<dbReference type="PROSITE" id="PS50186">
    <property type="entry name" value="DEP"/>
    <property type="match status" value="1"/>
</dbReference>
<feature type="compositionally biased region" description="Gly residues" evidence="5">
    <location>
        <begin position="1307"/>
        <end position="1318"/>
    </location>
</feature>
<organism evidence="7 8">
    <name type="scientific">Geosmithia morbida</name>
    <dbReference type="NCBI Taxonomy" id="1094350"/>
    <lineage>
        <taxon>Eukaryota</taxon>
        <taxon>Fungi</taxon>
        <taxon>Dikarya</taxon>
        <taxon>Ascomycota</taxon>
        <taxon>Pezizomycotina</taxon>
        <taxon>Sordariomycetes</taxon>
        <taxon>Hypocreomycetidae</taxon>
        <taxon>Hypocreales</taxon>
        <taxon>Bionectriaceae</taxon>
        <taxon>Geosmithia</taxon>
    </lineage>
</organism>
<feature type="compositionally biased region" description="Polar residues" evidence="5">
    <location>
        <begin position="927"/>
        <end position="938"/>
    </location>
</feature>
<feature type="compositionally biased region" description="Polar residues" evidence="5">
    <location>
        <begin position="43"/>
        <end position="58"/>
    </location>
</feature>
<dbReference type="PANTHER" id="PTHR13179:SF8">
    <property type="entry name" value="GATOR COMPLEX PROTEIN DEPDC5"/>
    <property type="match status" value="1"/>
</dbReference>
<dbReference type="Pfam" id="PF12257">
    <property type="entry name" value="IML1"/>
    <property type="match status" value="1"/>
</dbReference>
<feature type="compositionally biased region" description="Low complexity" evidence="5">
    <location>
        <begin position="1184"/>
        <end position="1199"/>
    </location>
</feature>
<dbReference type="InterPro" id="IPR036388">
    <property type="entry name" value="WH-like_DNA-bd_sf"/>
</dbReference>
<dbReference type="InterPro" id="IPR048255">
    <property type="entry name" value="IML1_N"/>
</dbReference>
<feature type="region of interest" description="Disordered" evidence="5">
    <location>
        <begin position="1809"/>
        <end position="1842"/>
    </location>
</feature>
<dbReference type="Pfam" id="PF00610">
    <property type="entry name" value="DEP"/>
    <property type="match status" value="1"/>
</dbReference>
<evidence type="ECO:0000259" key="6">
    <source>
        <dbReference type="PROSITE" id="PS50186"/>
    </source>
</evidence>
<dbReference type="GO" id="GO:1990130">
    <property type="term" value="C:GATOR1 complex"/>
    <property type="evidence" value="ECO:0007669"/>
    <property type="project" value="TreeGrafter"/>
</dbReference>
<dbReference type="OrthoDB" id="39497at2759"/>
<feature type="region of interest" description="Disordered" evidence="5">
    <location>
        <begin position="796"/>
        <end position="838"/>
    </location>
</feature>
<dbReference type="SUPFAM" id="SSF46785">
    <property type="entry name" value="Winged helix' DNA-binding domain"/>
    <property type="match status" value="1"/>
</dbReference>
<feature type="compositionally biased region" description="Basic residues" evidence="5">
    <location>
        <begin position="63"/>
        <end position="82"/>
    </location>
</feature>
<keyword evidence="8" id="KW-1185">Reference proteome</keyword>
<evidence type="ECO:0000256" key="5">
    <source>
        <dbReference type="SAM" id="MobiDB-lite"/>
    </source>
</evidence>
<proteinExistence type="inferred from homology"/>
<feature type="region of interest" description="Disordered" evidence="5">
    <location>
        <begin position="1491"/>
        <end position="1580"/>
    </location>
</feature>
<dbReference type="Proteomes" id="UP000749293">
    <property type="component" value="Unassembled WGS sequence"/>
</dbReference>
<evidence type="ECO:0000256" key="3">
    <source>
        <dbReference type="ARBA" id="ARBA00018529"/>
    </source>
</evidence>
<feature type="compositionally biased region" description="Pro residues" evidence="5">
    <location>
        <begin position="1815"/>
        <end position="1835"/>
    </location>
</feature>
<dbReference type="GeneID" id="55966576"/>
<feature type="compositionally biased region" description="Polar residues" evidence="5">
    <location>
        <begin position="887"/>
        <end position="904"/>
    </location>
</feature>
<dbReference type="GO" id="GO:0005774">
    <property type="term" value="C:vacuolar membrane"/>
    <property type="evidence" value="ECO:0007669"/>
    <property type="project" value="UniProtKB-SubCell"/>
</dbReference>
<dbReference type="CDD" id="cd04449">
    <property type="entry name" value="DEP_DEPDC5-like"/>
    <property type="match status" value="1"/>
</dbReference>
<sequence length="2020" mass="222917">MTRHHHGTPGQGPRRGHQWSRLRHYDTIASSPSSSRPDRPLSITTDSASSPRSESTHSTVKESHHHHHHHHHHGHHGHHRQPRERYCTIVVNDGYLKDDVLVNFDRLGSDFEPGSLLAITAIKGDPSTAYTGLHKSTVTGGSRPESGYGFPEKDVYCYRYVFVSSEMPKDVKARHPDVDISIPKHIADAFGMRKSSHVLLSPIDEDNPAIKATHVELLFKDQYLSRSDLWRMTVGELTQRSLYKGQSILFMGTIKAQVSAIFVGGRRVHSGFFTRDTRPIFRSESARFTIFIQMAREMWDFDSENSGEIMFNKAVNGFLPALFKRWASLKAKHLVSIVLFARVEYDTGLATDLASNVLADDFYTGIQPTGARRPYKDFYRVVVSDMASNEWTTILHQLKKEFSYFRRDFSLHHQRVRQCFEQQGEDGDAPQDIPTNRVKAETSLAMYGNVLEAIQLASTQFSYDYIDRDLTRTGISIIVITPGPGVFEVDYETLRRTTEAMVGNGIGIDLICLPRMPLHSVPLFKYRNPQFSSSNDRGGGHSRQANLSKSYQSRDSTPAYHTPVVGSFQSMSESFSPSKSSSLAKHGDSPISSMRSNEEWCFALPHWVHVSFWTGASEEALSYAGIALSVSNEVQRDDEDEFTIRCRMYDLQMRSVLETNEIETQPLQADPNFPTQALEPLSPKLRRTGPALDNSPIYLANRRIPDTLFDHVYGFQRFNPDRLVRPGEPSLWKQLKEFDDTRARLPRIKRLPRPSRLADDIEDATRRQLTEESKLFGTSLPDTKVKSTLRPGRKFSTTLAELDRPIVAQESTNATARPRNSSNAANSRMPPSPTKKPKIMRQISLGQRGFGISAAKATVAEVKVESVNASDRSTAENRSVAGPLSRLGSSSPKTIASRSSSISVKAQMKEKGSLAPGGLRTLEDIASTPSIPITTKAGQSRPDAAADDDDDGYGLTVKPAPALAFRGSKRPDNRDVEHSDTLRAEDAQRVYTNKLRAGVFPDLPTNLSPTTAITPWLTLLNPSNPEKSRIDDTALYSRWQHVFPETSEMKVQKWKALCCPASVPLTTEYFPTKSQFDAEYQRHPYNVDQNPDDDLSDGPRTRQKFMMDLIGLRFSQGFQVVVGPAVAKAFGQKVMKIADILSRDQPLEDGTSVFMSMGNTIHELSCVNGTEVEINIHVRKPPISTSSGPQSGGLPSSTSAYRPAIRTLLDDSYRTRHIDIWSANQERNWNTIDTFLAGHHDEMMESLRFWRARFVLIPLLSKTYSNTKPQSGDNPEEVRIEGIKKLARLWQKHRYVPPSERRYLSTGDGGGGGGGGGHNNQNSGHHRRRAANPSPLDIVYKTEDPSVVVSAELETLPFLEAGATGKGYLVNSLERFKKSTVNSNLAALAEAMQQPVEQGGVPLRNRRWHLRLHQNSFIGSDMTTWLLNNFEDLEGRDDAEALGNRLMVVYDDDGKPSEGGLFVHVEKRHQFRDGNYFYQFAGEYAKPLPGWFGSRRKEPPTVPATPVAEQNPGQSQTQSQGGCSGTAAAWDSPRLGPGQASTAGEDRSPTSSSRTPTMSAVRENSKRSVPPAAAAAAGNVRRPRVDLSKVIRYDVDHRKKSYRPEHVHLHYDRLHNPDNCYHIRIEWMNATSKLIEDAVESWAREAGQYGLRLVEVPIREAAAIGDTNPFRKPFEIKLAVPPPSLEPPFASASSSAPPLYDPTMSPHSNRQYYQIALLRRFDFVLDLEAARGFPSTVDVNYSWGKPDYRYTQFIHRTGVVVAQITDDGTILVLANRLYNNRASNTRDQIRMHPAGPDQPHLAASRLISTGSLSSPAPPAPTAPTAPPAPPAPPAYAPADTTPMSSPMMKAAYAMSPSLKPTASAIPPTPADADSLAIKDDLLAFCSDPVALEEFYRDTLERGAAPPPIAPATPTSTNLSASAVAVAAAHLDAVPEASIPTLGLPPGILDNSNSNNSPSIWPGPPSASVSGGGALAAAAAAAMGSTSGMRMGSPMSFVRRGSVQAEHSSLGPGTPKSFQGK</sequence>
<dbReference type="Gene3D" id="1.10.10.10">
    <property type="entry name" value="Winged helix-like DNA-binding domain superfamily/Winged helix DNA-binding domain"/>
    <property type="match status" value="1"/>
</dbReference>
<feature type="region of interest" description="Disordered" evidence="5">
    <location>
        <begin position="1991"/>
        <end position="2020"/>
    </location>
</feature>
<feature type="region of interest" description="Disordered" evidence="5">
    <location>
        <begin position="1"/>
        <end position="20"/>
    </location>
</feature>
<feature type="region of interest" description="Disordered" evidence="5">
    <location>
        <begin position="28"/>
        <end position="83"/>
    </location>
</feature>
<dbReference type="GO" id="GO:0010508">
    <property type="term" value="P:positive regulation of autophagy"/>
    <property type="evidence" value="ECO:0007669"/>
    <property type="project" value="TreeGrafter"/>
</dbReference>
<dbReference type="InterPro" id="IPR036390">
    <property type="entry name" value="WH_DNA-bd_sf"/>
</dbReference>
<name>A0A9P4Z2P4_9HYPO</name>
<evidence type="ECO:0000256" key="4">
    <source>
        <dbReference type="ARBA" id="ARBA00021881"/>
    </source>
</evidence>
<evidence type="ECO:0000256" key="1">
    <source>
        <dbReference type="ARBA" id="ARBA00004148"/>
    </source>
</evidence>
<evidence type="ECO:0000313" key="8">
    <source>
        <dbReference type="Proteomes" id="UP000749293"/>
    </source>
</evidence>
<accession>A0A9P4Z2P4</accession>
<evidence type="ECO:0000256" key="2">
    <source>
        <dbReference type="ARBA" id="ARBA00005643"/>
    </source>
</evidence>
<dbReference type="InterPro" id="IPR045838">
    <property type="entry name" value="DEPDC5_CTD"/>
</dbReference>
<comment type="caution">
    <text evidence="7">The sequence shown here is derived from an EMBL/GenBank/DDBJ whole genome shotgun (WGS) entry which is preliminary data.</text>
</comment>
<feature type="region of interest" description="Disordered" evidence="5">
    <location>
        <begin position="1180"/>
        <end position="1199"/>
    </location>
</feature>
<feature type="region of interest" description="Disordered" evidence="5">
    <location>
        <begin position="1300"/>
        <end position="1335"/>
    </location>
</feature>
<dbReference type="InterPro" id="IPR000591">
    <property type="entry name" value="DEP_dom"/>
</dbReference>
<reference evidence="7" key="1">
    <citation type="submission" date="2020-03" db="EMBL/GenBank/DDBJ databases">
        <title>Site-based positive gene gene selection in Geosmithia morbida across the United States reveals a broad range of putative effectors and factors for local host and environmental adapation.</title>
        <authorList>
            <person name="Onufrak A."/>
            <person name="Murdoch R.W."/>
            <person name="Gazis R."/>
            <person name="Huff M."/>
            <person name="Staton M."/>
            <person name="Klingeman W."/>
            <person name="Hadziabdic D."/>
        </authorList>
    </citation>
    <scope>NUCLEOTIDE SEQUENCE</scope>
    <source>
        <strain evidence="7">1262</strain>
    </source>
</reference>
<dbReference type="GO" id="GO:0035556">
    <property type="term" value="P:intracellular signal transduction"/>
    <property type="evidence" value="ECO:0007669"/>
    <property type="project" value="InterPro"/>
</dbReference>
<dbReference type="RefSeq" id="XP_035325262.1">
    <property type="nucleotide sequence ID" value="XM_035462332.1"/>
</dbReference>
<protein>
    <recommendedName>
        <fullName evidence="3">Vacuolar membrane-associated protein IML1</fullName>
    </recommendedName>
    <alternativeName>
        <fullName evidence="4">Vacuolar membrane-associated protein iml1</fullName>
    </alternativeName>
</protein>
<dbReference type="SMART" id="SM00049">
    <property type="entry name" value="DEP"/>
    <property type="match status" value="1"/>
</dbReference>
<dbReference type="EMBL" id="JAANYQ010000001">
    <property type="protein sequence ID" value="KAF4126610.1"/>
    <property type="molecule type" value="Genomic_DNA"/>
</dbReference>
<dbReference type="InterPro" id="IPR027244">
    <property type="entry name" value="IML1"/>
</dbReference>
<dbReference type="PANTHER" id="PTHR13179">
    <property type="entry name" value="DEP DOMAIN CONTAINING PROTEIN 5"/>
    <property type="match status" value="1"/>
</dbReference>